<gene>
    <name evidence="3" type="primary">LOC113497617</name>
</gene>
<protein>
    <submittedName>
        <fullName evidence="3">Uncharacterized protein LOC113497617</fullName>
    </submittedName>
</protein>
<dbReference type="GeneID" id="113497617"/>
<dbReference type="InParanoid" id="A0A7E5VXF4"/>
<feature type="chain" id="PRO_5028859048" evidence="1">
    <location>
        <begin position="18"/>
        <end position="137"/>
    </location>
</feature>
<reference evidence="3" key="1">
    <citation type="submission" date="2025-08" db="UniProtKB">
        <authorList>
            <consortium name="RefSeq"/>
        </authorList>
    </citation>
    <scope>IDENTIFICATION</scope>
</reference>
<proteinExistence type="predicted"/>
<evidence type="ECO:0000313" key="3">
    <source>
        <dbReference type="RefSeq" id="XP_026733018.1"/>
    </source>
</evidence>
<dbReference type="RefSeq" id="XP_026733018.1">
    <property type="nucleotide sequence ID" value="XM_026877217.1"/>
</dbReference>
<dbReference type="Proteomes" id="UP000322000">
    <property type="component" value="Chromosome 1"/>
</dbReference>
<keyword evidence="2" id="KW-1185">Reference proteome</keyword>
<evidence type="ECO:0000256" key="1">
    <source>
        <dbReference type="SAM" id="SignalP"/>
    </source>
</evidence>
<dbReference type="AlphaFoldDB" id="A0A7E5VXF4"/>
<sequence>MDFSVVILLSLSYIVHGFEYQKRCILYRKHCVDHCPRRMHPYHTRCDGQTMSQRTCAEPHTFVLGYTCGWSRCDCNGDLVLDENTGDCVQYHGCTMPLSKREKNRKRGKKKDWKLSKRLRLRNYEDPMDKYIRGPTP</sequence>
<feature type="signal peptide" evidence="1">
    <location>
        <begin position="1"/>
        <end position="17"/>
    </location>
</feature>
<organism evidence="2 3">
    <name type="scientific">Trichoplusia ni</name>
    <name type="common">Cabbage looper</name>
    <dbReference type="NCBI Taxonomy" id="7111"/>
    <lineage>
        <taxon>Eukaryota</taxon>
        <taxon>Metazoa</taxon>
        <taxon>Ecdysozoa</taxon>
        <taxon>Arthropoda</taxon>
        <taxon>Hexapoda</taxon>
        <taxon>Insecta</taxon>
        <taxon>Pterygota</taxon>
        <taxon>Neoptera</taxon>
        <taxon>Endopterygota</taxon>
        <taxon>Lepidoptera</taxon>
        <taxon>Glossata</taxon>
        <taxon>Ditrysia</taxon>
        <taxon>Noctuoidea</taxon>
        <taxon>Noctuidae</taxon>
        <taxon>Plusiinae</taxon>
        <taxon>Trichoplusia</taxon>
    </lineage>
</organism>
<accession>A0A7E5VXF4</accession>
<dbReference type="KEGG" id="tnl:113497617"/>
<name>A0A7E5VXF4_TRINI</name>
<dbReference type="OrthoDB" id="7421901at2759"/>
<evidence type="ECO:0000313" key="2">
    <source>
        <dbReference type="Proteomes" id="UP000322000"/>
    </source>
</evidence>
<keyword evidence="1" id="KW-0732">Signal</keyword>